<evidence type="ECO:0000256" key="6">
    <source>
        <dbReference type="SAM" id="MobiDB-lite"/>
    </source>
</evidence>
<feature type="region of interest" description="Disordered" evidence="6">
    <location>
        <begin position="577"/>
        <end position="618"/>
    </location>
</feature>
<dbReference type="PROSITE" id="PS50020">
    <property type="entry name" value="WW_DOMAIN_2"/>
    <property type="match status" value="1"/>
</dbReference>
<feature type="domain" description="PPIase FKBP-type" evidence="8">
    <location>
        <begin position="472"/>
        <end position="562"/>
    </location>
</feature>
<organism evidence="10 11">
    <name type="scientific">Triparma columacea</name>
    <dbReference type="NCBI Taxonomy" id="722753"/>
    <lineage>
        <taxon>Eukaryota</taxon>
        <taxon>Sar</taxon>
        <taxon>Stramenopiles</taxon>
        <taxon>Ochrophyta</taxon>
        <taxon>Bolidophyceae</taxon>
        <taxon>Parmales</taxon>
        <taxon>Triparmaceae</taxon>
        <taxon>Triparma</taxon>
    </lineage>
</organism>
<dbReference type="SUPFAM" id="SSF54534">
    <property type="entry name" value="FKBP-like"/>
    <property type="match status" value="1"/>
</dbReference>
<evidence type="ECO:0000259" key="8">
    <source>
        <dbReference type="PROSITE" id="PS50059"/>
    </source>
</evidence>
<comment type="catalytic activity">
    <reaction evidence="1 5">
        <text>[protein]-peptidylproline (omega=180) = [protein]-peptidylproline (omega=0)</text>
        <dbReference type="Rhea" id="RHEA:16237"/>
        <dbReference type="Rhea" id="RHEA-COMP:10747"/>
        <dbReference type="Rhea" id="RHEA-COMP:10748"/>
        <dbReference type="ChEBI" id="CHEBI:83833"/>
        <dbReference type="ChEBI" id="CHEBI:83834"/>
        <dbReference type="EC" id="5.2.1.8"/>
    </reaction>
</comment>
<dbReference type="PROSITE" id="PS50096">
    <property type="entry name" value="IQ"/>
    <property type="match status" value="2"/>
</dbReference>
<dbReference type="InterPro" id="IPR001179">
    <property type="entry name" value="PPIase_FKBP_dom"/>
</dbReference>
<keyword evidence="3 5" id="KW-0697">Rotamase</keyword>
<dbReference type="CDD" id="cd09487">
    <property type="entry name" value="SAM_superfamily"/>
    <property type="match status" value="1"/>
</dbReference>
<evidence type="ECO:0000259" key="7">
    <source>
        <dbReference type="PROSITE" id="PS50020"/>
    </source>
</evidence>
<feature type="compositionally biased region" description="Acidic residues" evidence="6">
    <location>
        <begin position="429"/>
        <end position="445"/>
    </location>
</feature>
<evidence type="ECO:0000259" key="9">
    <source>
        <dbReference type="PROSITE" id="PS50105"/>
    </source>
</evidence>
<reference evidence="11" key="1">
    <citation type="journal article" date="2023" name="Commun. Biol.">
        <title>Genome analysis of Parmales, the sister group of diatoms, reveals the evolutionary specialization of diatoms from phago-mixotrophs to photoautotrophs.</title>
        <authorList>
            <person name="Ban H."/>
            <person name="Sato S."/>
            <person name="Yoshikawa S."/>
            <person name="Yamada K."/>
            <person name="Nakamura Y."/>
            <person name="Ichinomiya M."/>
            <person name="Sato N."/>
            <person name="Blanc-Mathieu R."/>
            <person name="Endo H."/>
            <person name="Kuwata A."/>
            <person name="Ogata H."/>
        </authorList>
    </citation>
    <scope>NUCLEOTIDE SEQUENCE [LARGE SCALE GENOMIC DNA]</scope>
</reference>
<dbReference type="SUPFAM" id="SSF51045">
    <property type="entry name" value="WW domain"/>
    <property type="match status" value="1"/>
</dbReference>
<feature type="region of interest" description="Disordered" evidence="6">
    <location>
        <begin position="379"/>
        <end position="404"/>
    </location>
</feature>
<dbReference type="Pfam" id="PF00397">
    <property type="entry name" value="WW"/>
    <property type="match status" value="1"/>
</dbReference>
<proteinExistence type="predicted"/>
<gene>
    <name evidence="10" type="ORF">TrCOL_g1312</name>
</gene>
<dbReference type="InterPro" id="IPR046357">
    <property type="entry name" value="PPIase_dom_sf"/>
</dbReference>
<dbReference type="SMART" id="SM00454">
    <property type="entry name" value="SAM"/>
    <property type="match status" value="1"/>
</dbReference>
<dbReference type="GO" id="GO:0005737">
    <property type="term" value="C:cytoplasm"/>
    <property type="evidence" value="ECO:0007669"/>
    <property type="project" value="TreeGrafter"/>
</dbReference>
<dbReference type="InterPro" id="IPR013761">
    <property type="entry name" value="SAM/pointed_sf"/>
</dbReference>
<keyword evidence="4 5" id="KW-0413">Isomerase</keyword>
<feature type="compositionally biased region" description="Pro residues" evidence="6">
    <location>
        <begin position="14"/>
        <end position="24"/>
    </location>
</feature>
<dbReference type="EC" id="5.2.1.8" evidence="2 5"/>
<feature type="compositionally biased region" description="Polar residues" evidence="6">
    <location>
        <begin position="1"/>
        <end position="10"/>
    </location>
</feature>
<dbReference type="GO" id="GO:0003755">
    <property type="term" value="F:peptidyl-prolyl cis-trans isomerase activity"/>
    <property type="evidence" value="ECO:0007669"/>
    <property type="project" value="UniProtKB-KW"/>
</dbReference>
<dbReference type="InterPro" id="IPR050689">
    <property type="entry name" value="FKBP-type_PPIase"/>
</dbReference>
<protein>
    <recommendedName>
        <fullName evidence="2 5">peptidylprolyl isomerase</fullName>
        <ecNumber evidence="2 5">5.2.1.8</ecNumber>
    </recommendedName>
</protein>
<evidence type="ECO:0000256" key="5">
    <source>
        <dbReference type="PROSITE-ProRule" id="PRU00277"/>
    </source>
</evidence>
<dbReference type="Pfam" id="PF07647">
    <property type="entry name" value="SAM_2"/>
    <property type="match status" value="1"/>
</dbReference>
<evidence type="ECO:0000313" key="11">
    <source>
        <dbReference type="Proteomes" id="UP001165065"/>
    </source>
</evidence>
<dbReference type="CDD" id="cd00201">
    <property type="entry name" value="WW"/>
    <property type="match status" value="1"/>
</dbReference>
<dbReference type="InterPro" id="IPR001660">
    <property type="entry name" value="SAM"/>
</dbReference>
<evidence type="ECO:0000256" key="3">
    <source>
        <dbReference type="ARBA" id="ARBA00023110"/>
    </source>
</evidence>
<dbReference type="PROSITE" id="PS50059">
    <property type="entry name" value="FKBP_PPIASE"/>
    <property type="match status" value="1"/>
</dbReference>
<dbReference type="SUPFAM" id="SSF47769">
    <property type="entry name" value="SAM/Pointed domain"/>
    <property type="match status" value="1"/>
</dbReference>
<feature type="compositionally biased region" description="Pro residues" evidence="6">
    <location>
        <begin position="51"/>
        <end position="60"/>
    </location>
</feature>
<dbReference type="OrthoDB" id="1902587at2759"/>
<evidence type="ECO:0000256" key="1">
    <source>
        <dbReference type="ARBA" id="ARBA00000971"/>
    </source>
</evidence>
<dbReference type="Gene3D" id="2.20.70.10">
    <property type="match status" value="1"/>
</dbReference>
<dbReference type="InterPro" id="IPR001202">
    <property type="entry name" value="WW_dom"/>
</dbReference>
<feature type="region of interest" description="Disordered" evidence="6">
    <location>
        <begin position="429"/>
        <end position="453"/>
    </location>
</feature>
<accession>A0A9W7LC97</accession>
<feature type="compositionally biased region" description="Acidic residues" evidence="6">
    <location>
        <begin position="607"/>
        <end position="618"/>
    </location>
</feature>
<feature type="domain" description="WW" evidence="7">
    <location>
        <begin position="147"/>
        <end position="175"/>
    </location>
</feature>
<evidence type="ECO:0000313" key="10">
    <source>
        <dbReference type="EMBL" id="GMI44396.1"/>
    </source>
</evidence>
<feature type="domain" description="SAM" evidence="9">
    <location>
        <begin position="313"/>
        <end position="376"/>
    </location>
</feature>
<evidence type="ECO:0000256" key="4">
    <source>
        <dbReference type="ARBA" id="ARBA00023235"/>
    </source>
</evidence>
<dbReference type="SMART" id="SM00456">
    <property type="entry name" value="WW"/>
    <property type="match status" value="2"/>
</dbReference>
<dbReference type="Proteomes" id="UP001165065">
    <property type="component" value="Unassembled WGS sequence"/>
</dbReference>
<dbReference type="Gene3D" id="3.10.50.40">
    <property type="match status" value="1"/>
</dbReference>
<dbReference type="Pfam" id="PF00254">
    <property type="entry name" value="FKBP_C"/>
    <property type="match status" value="1"/>
</dbReference>
<dbReference type="EMBL" id="BRYA01001479">
    <property type="protein sequence ID" value="GMI44396.1"/>
    <property type="molecule type" value="Genomic_DNA"/>
</dbReference>
<dbReference type="PANTHER" id="PTHR10516">
    <property type="entry name" value="PEPTIDYL-PROLYL CIS-TRANS ISOMERASE"/>
    <property type="match status" value="1"/>
</dbReference>
<comment type="caution">
    <text evidence="10">The sequence shown here is derived from an EMBL/GenBank/DDBJ whole genome shotgun (WGS) entry which is preliminary data.</text>
</comment>
<feature type="region of interest" description="Disordered" evidence="6">
    <location>
        <begin position="1"/>
        <end position="70"/>
    </location>
</feature>
<sequence length="618" mass="70804">MSEPVSSSEIAASKPPPSFPPGSAPPSEDKKESSQDADAPTVEEEEIPSPAKVPDPPSTPPKAVDEDDASIQSEIVDDKAGVSFDLESSIEDAVAVVPSGNYDENFPIPITKREPTEEETKAAVKMQGMVRCKFARERIRDKCREQFEQVFDNENNRYFYYNKKTGQSIWEKPMIMGTDTMELKDEWAATQLQKMYRKKLARKHLADMSKQWFEKAYDPDTKQFYYVRRMDNLTRWDKPPFIAKDDDAELGVDSKKFLDRDEEIKWLKEQLKEKEKMIKHTEAARYQELDDKLRNERLLTAKQEPRGKQMDEWTMEEVVAWFESLGFPEYEPAIIQHKVDGLLLLNMEEQDWEELGVKSKLHARKIQVNMKKYQLRYENKQNKVDNEGSSSDEDSGLSDLSISSDPSDLLEELMEGEEDGDEDEDALMNRDEDEEDELPPTEEELLEKKRDEENVSVEVIYPGDGKSHPKSGDVVQLHYTAIVASTGKVIESSRKMRHRPFEFVVDAGQVIRGWDVAIKKFSFGERSKVNVTAKYAYGPKGFPPCIPPNSDMVFDLELIKWWKRPVWVKPLIQQPGLSQKPYTKEEEARSGSVGYGDASKVRLDGDKGDDEFSSDGED</sequence>
<dbReference type="PROSITE" id="PS50105">
    <property type="entry name" value="SAM_DOMAIN"/>
    <property type="match status" value="1"/>
</dbReference>
<name>A0A9W7LC97_9STRA</name>
<evidence type="ECO:0000256" key="2">
    <source>
        <dbReference type="ARBA" id="ARBA00013194"/>
    </source>
</evidence>
<dbReference type="PANTHER" id="PTHR10516:SF443">
    <property type="entry name" value="FK506-BINDING PROTEIN 59-RELATED"/>
    <property type="match status" value="1"/>
</dbReference>
<keyword evidence="11" id="KW-1185">Reference proteome</keyword>
<dbReference type="AlphaFoldDB" id="A0A9W7LC97"/>
<dbReference type="Gene3D" id="1.10.150.50">
    <property type="entry name" value="Transcription Factor, Ets-1"/>
    <property type="match status" value="1"/>
</dbReference>
<dbReference type="InterPro" id="IPR036020">
    <property type="entry name" value="WW_dom_sf"/>
</dbReference>